<dbReference type="InterPro" id="IPR039447">
    <property type="entry name" value="UreH-like_TM_dom"/>
</dbReference>
<feature type="transmembrane region" description="Helical" evidence="1">
    <location>
        <begin position="187"/>
        <end position="207"/>
    </location>
</feature>
<feature type="transmembrane region" description="Helical" evidence="1">
    <location>
        <begin position="152"/>
        <end position="175"/>
    </location>
</feature>
<feature type="transmembrane region" description="Helical" evidence="1">
    <location>
        <begin position="46"/>
        <end position="65"/>
    </location>
</feature>
<feature type="domain" description="Urease accessory protein UreH-like transmembrane" evidence="2">
    <location>
        <begin position="6"/>
        <end position="200"/>
    </location>
</feature>
<protein>
    <recommendedName>
        <fullName evidence="2">Urease accessory protein UreH-like transmembrane domain-containing protein</fullName>
    </recommendedName>
</protein>
<gene>
    <name evidence="3" type="ORF">SAMN05444359_107143</name>
</gene>
<dbReference type="OrthoDB" id="594443at2"/>
<keyword evidence="4" id="KW-1185">Reference proteome</keyword>
<keyword evidence="1" id="KW-0472">Membrane</keyword>
<accession>A0A1H9ENM6</accession>
<dbReference type="AlphaFoldDB" id="A0A1H9ENM6"/>
<dbReference type="EMBL" id="FOFB01000007">
    <property type="protein sequence ID" value="SEQ27249.1"/>
    <property type="molecule type" value="Genomic_DNA"/>
</dbReference>
<evidence type="ECO:0000313" key="4">
    <source>
        <dbReference type="Proteomes" id="UP000199021"/>
    </source>
</evidence>
<evidence type="ECO:0000259" key="2">
    <source>
        <dbReference type="Pfam" id="PF13386"/>
    </source>
</evidence>
<feature type="transmembrane region" description="Helical" evidence="1">
    <location>
        <begin position="121"/>
        <end position="146"/>
    </location>
</feature>
<keyword evidence="1" id="KW-0812">Transmembrane</keyword>
<organism evidence="3 4">
    <name type="scientific">Neolewinella agarilytica</name>
    <dbReference type="NCBI Taxonomy" id="478744"/>
    <lineage>
        <taxon>Bacteria</taxon>
        <taxon>Pseudomonadati</taxon>
        <taxon>Bacteroidota</taxon>
        <taxon>Saprospiria</taxon>
        <taxon>Saprospirales</taxon>
        <taxon>Lewinellaceae</taxon>
        <taxon>Neolewinella</taxon>
    </lineage>
</organism>
<feature type="transmembrane region" description="Helical" evidence="1">
    <location>
        <begin position="6"/>
        <end position="26"/>
    </location>
</feature>
<proteinExistence type="predicted"/>
<dbReference type="PANTHER" id="PTHR42208">
    <property type="entry name" value="HEAVY METAL TRANSPORTER-RELATED"/>
    <property type="match status" value="1"/>
</dbReference>
<reference evidence="4" key="1">
    <citation type="submission" date="2016-10" db="EMBL/GenBank/DDBJ databases">
        <authorList>
            <person name="Varghese N."/>
            <person name="Submissions S."/>
        </authorList>
    </citation>
    <scope>NUCLEOTIDE SEQUENCE [LARGE SCALE GENOMIC DNA]</scope>
    <source>
        <strain evidence="4">DSM 24740</strain>
    </source>
</reference>
<dbReference type="PANTHER" id="PTHR42208:SF1">
    <property type="entry name" value="HEAVY METAL TRANSPORTER"/>
    <property type="match status" value="1"/>
</dbReference>
<dbReference type="RefSeq" id="WP_090167287.1">
    <property type="nucleotide sequence ID" value="NZ_FOFB01000007.1"/>
</dbReference>
<sequence>MYLLSAFTLGLFGSLHCVGMCGSLMLTANGGQTDWRSPLAYQAGRLLTYAFLGVLLGSLGLGLRLWNAQSVMAILSGGLLLLLAYLKLDPGDALQKIPAYARFQFWLRSTMGRFIKQQGAVAQFGIGCCNGLLPCGLVYLAVIAAANMGDPLTGATFMLAFGAGTLPLLITTLYAGRRLLTFRSINLNKWTPAIMALTGILLIWRGWNAHMPVAFSNFQDMVFPPMCH</sequence>
<evidence type="ECO:0000313" key="3">
    <source>
        <dbReference type="EMBL" id="SEQ27249.1"/>
    </source>
</evidence>
<keyword evidence="1" id="KW-1133">Transmembrane helix</keyword>
<evidence type="ECO:0000256" key="1">
    <source>
        <dbReference type="SAM" id="Phobius"/>
    </source>
</evidence>
<dbReference type="InParanoid" id="A0A1H9ENM6"/>
<name>A0A1H9ENM6_9BACT</name>
<dbReference type="Proteomes" id="UP000199021">
    <property type="component" value="Unassembled WGS sequence"/>
</dbReference>
<dbReference type="STRING" id="478744.SAMN05444359_107143"/>
<dbReference type="Pfam" id="PF13386">
    <property type="entry name" value="DsbD_2"/>
    <property type="match status" value="1"/>
</dbReference>